<keyword evidence="2" id="KW-0812">Transmembrane</keyword>
<dbReference type="STRING" id="28189.CCYN74_70048"/>
<keyword evidence="3" id="KW-0732">Signal</keyword>
<proteinExistence type="predicted"/>
<evidence type="ECO:0008006" key="8">
    <source>
        <dbReference type="Google" id="ProtNLM"/>
    </source>
</evidence>
<feature type="transmembrane region" description="Helical" evidence="2">
    <location>
        <begin position="136"/>
        <end position="157"/>
    </location>
</feature>
<feature type="coiled-coil region" evidence="1">
    <location>
        <begin position="163"/>
        <end position="190"/>
    </location>
</feature>
<evidence type="ECO:0000256" key="2">
    <source>
        <dbReference type="SAM" id="Phobius"/>
    </source>
</evidence>
<dbReference type="Gene3D" id="1.20.5.340">
    <property type="match status" value="1"/>
</dbReference>
<evidence type="ECO:0000313" key="4">
    <source>
        <dbReference type="EMBL" id="CEN37240.1"/>
    </source>
</evidence>
<evidence type="ECO:0000313" key="6">
    <source>
        <dbReference type="Proteomes" id="UP000038055"/>
    </source>
</evidence>
<keyword evidence="1" id="KW-0175">Coiled coil</keyword>
<organism evidence="5 7">
    <name type="scientific">Capnocytophaga cynodegmi</name>
    <dbReference type="NCBI Taxonomy" id="28189"/>
    <lineage>
        <taxon>Bacteria</taxon>
        <taxon>Pseudomonadati</taxon>
        <taxon>Bacteroidota</taxon>
        <taxon>Flavobacteriia</taxon>
        <taxon>Flavobacteriales</taxon>
        <taxon>Flavobacteriaceae</taxon>
        <taxon>Capnocytophaga</taxon>
    </lineage>
</organism>
<evidence type="ECO:0000313" key="7">
    <source>
        <dbReference type="Proteomes" id="UP000038083"/>
    </source>
</evidence>
<dbReference type="AlphaFoldDB" id="A0A0B7HQH5"/>
<dbReference type="Proteomes" id="UP000038083">
    <property type="component" value="Unassembled WGS sequence"/>
</dbReference>
<dbReference type="EMBL" id="CDOD01000034">
    <property type="protein sequence ID" value="CEN37240.1"/>
    <property type="molecule type" value="Genomic_DNA"/>
</dbReference>
<evidence type="ECO:0000256" key="3">
    <source>
        <dbReference type="SAM" id="SignalP"/>
    </source>
</evidence>
<keyword evidence="6" id="KW-1185">Reference proteome</keyword>
<name>A0A0B7HQH5_9FLAO</name>
<accession>A0A0B7HQH5</accession>
<feature type="signal peptide" evidence="3">
    <location>
        <begin position="1"/>
        <end position="22"/>
    </location>
</feature>
<dbReference type="Proteomes" id="UP000038055">
    <property type="component" value="Unassembled WGS sequence"/>
</dbReference>
<dbReference type="EMBL" id="CDOG01000067">
    <property type="protein sequence ID" value="CEN41560.1"/>
    <property type="molecule type" value="Genomic_DNA"/>
</dbReference>
<reference evidence="6 7" key="1">
    <citation type="submission" date="2015-01" db="EMBL/GenBank/DDBJ databases">
        <authorList>
            <person name="MANFREDI Pablo"/>
        </authorList>
    </citation>
    <scope>NUCLEOTIDE SEQUENCE [LARGE SCALE GENOMIC DNA]</scope>
    <source>
        <strain evidence="5 7">Ccy74</strain>
        <strain evidence="4 6">Ccyn2B</strain>
    </source>
</reference>
<feature type="chain" id="PRO_5007391694" description="tRNA (Guanine-N1)-methyltransferase" evidence="3">
    <location>
        <begin position="23"/>
        <end position="203"/>
    </location>
</feature>
<evidence type="ECO:0000256" key="1">
    <source>
        <dbReference type="SAM" id="Coils"/>
    </source>
</evidence>
<keyword evidence="2" id="KW-0472">Membrane</keyword>
<sequence length="203" mass="23783">MRKQLVVGALTVFFSFTSAINAQEQSLDSVNVQVKKKQNTLNEQFETLVEKANSWQSYKIIDRAKLGSYQKNVIDSLQSIKSKIQAQQDIINGHEEEVKKLNEKISELENNLEKTQNEKDSVNFLGFLLPKSTYSLMMWSFLLVLACLLFFYVYKYVNGSAITKKSLQDLRELQEEYENYRKSAIEREQKVRRQLQDEINKHR</sequence>
<dbReference type="OrthoDB" id="981213at2"/>
<dbReference type="SUPFAM" id="SSF58100">
    <property type="entry name" value="Bacterial hemolysins"/>
    <property type="match status" value="1"/>
</dbReference>
<feature type="coiled-coil region" evidence="1">
    <location>
        <begin position="77"/>
        <end position="125"/>
    </location>
</feature>
<protein>
    <recommendedName>
        <fullName evidence="8">tRNA (Guanine-N1)-methyltransferase</fullName>
    </recommendedName>
</protein>
<evidence type="ECO:0000313" key="5">
    <source>
        <dbReference type="EMBL" id="CEN41560.1"/>
    </source>
</evidence>
<dbReference type="eggNOG" id="ENOG502ZC2G">
    <property type="taxonomic scope" value="Bacteria"/>
</dbReference>
<dbReference type="RefSeq" id="WP_018278398.1">
    <property type="nucleotide sequence ID" value="NZ_BOQG01000002.1"/>
</dbReference>
<gene>
    <name evidence="4" type="ORF">CCYN2B_40046</name>
    <name evidence="5" type="ORF">CCYN74_70048</name>
</gene>
<keyword evidence="2" id="KW-1133">Transmembrane helix</keyword>